<dbReference type="PANTHER" id="PTHR19288">
    <property type="entry name" value="4-NITROPHENYLPHOSPHATASE-RELATED"/>
    <property type="match status" value="1"/>
</dbReference>
<proteinExistence type="predicted"/>
<evidence type="ECO:0008006" key="3">
    <source>
        <dbReference type="Google" id="ProtNLM"/>
    </source>
</evidence>
<dbReference type="InterPro" id="IPR036412">
    <property type="entry name" value="HAD-like_sf"/>
</dbReference>
<dbReference type="PANTHER" id="PTHR19288:SF46">
    <property type="entry name" value="HALOACID DEHALOGENASE-LIKE HYDROLASE DOMAIN-CONTAINING PROTEIN 2"/>
    <property type="match status" value="1"/>
</dbReference>
<dbReference type="InterPro" id="IPR006357">
    <property type="entry name" value="HAD-SF_hydro_IIA"/>
</dbReference>
<dbReference type="Gene3D" id="3.40.50.1000">
    <property type="entry name" value="HAD superfamily/HAD-like"/>
    <property type="match status" value="2"/>
</dbReference>
<evidence type="ECO:0000313" key="1">
    <source>
        <dbReference type="EMBL" id="GAA4288302.1"/>
    </source>
</evidence>
<name>A0ABP8EWD4_9MICO</name>
<evidence type="ECO:0000313" key="2">
    <source>
        <dbReference type="Proteomes" id="UP001499841"/>
    </source>
</evidence>
<dbReference type="SUPFAM" id="SSF56784">
    <property type="entry name" value="HAD-like"/>
    <property type="match status" value="1"/>
</dbReference>
<accession>A0ABP8EWD4</accession>
<dbReference type="Pfam" id="PF13242">
    <property type="entry name" value="Hydrolase_like"/>
    <property type="match status" value="1"/>
</dbReference>
<dbReference type="EMBL" id="BAABBA010000013">
    <property type="protein sequence ID" value="GAA4288302.1"/>
    <property type="molecule type" value="Genomic_DNA"/>
</dbReference>
<protein>
    <recommendedName>
        <fullName evidence="3">HAD hydrolase-like protein</fullName>
    </recommendedName>
</protein>
<dbReference type="InterPro" id="IPR023214">
    <property type="entry name" value="HAD_sf"/>
</dbReference>
<organism evidence="1 2">
    <name type="scientific">Georgenia daeguensis</name>
    <dbReference type="NCBI Taxonomy" id="908355"/>
    <lineage>
        <taxon>Bacteria</taxon>
        <taxon>Bacillati</taxon>
        <taxon>Actinomycetota</taxon>
        <taxon>Actinomycetes</taxon>
        <taxon>Micrococcales</taxon>
        <taxon>Bogoriellaceae</taxon>
        <taxon>Georgenia</taxon>
    </lineage>
</organism>
<dbReference type="Proteomes" id="UP001499841">
    <property type="component" value="Unassembled WGS sequence"/>
</dbReference>
<reference evidence="2" key="1">
    <citation type="journal article" date="2019" name="Int. J. Syst. Evol. Microbiol.">
        <title>The Global Catalogue of Microorganisms (GCM) 10K type strain sequencing project: providing services to taxonomists for standard genome sequencing and annotation.</title>
        <authorList>
            <consortium name="The Broad Institute Genomics Platform"/>
            <consortium name="The Broad Institute Genome Sequencing Center for Infectious Disease"/>
            <person name="Wu L."/>
            <person name="Ma J."/>
        </authorList>
    </citation>
    <scope>NUCLEOTIDE SEQUENCE [LARGE SCALE GENOMIC DNA]</scope>
    <source>
        <strain evidence="2">JCM 17459</strain>
    </source>
</reference>
<comment type="caution">
    <text evidence="1">The sequence shown here is derived from an EMBL/GenBank/DDBJ whole genome shotgun (WGS) entry which is preliminary data.</text>
</comment>
<dbReference type="RefSeq" id="WP_345042053.1">
    <property type="nucleotide sequence ID" value="NZ_BAABBA010000013.1"/>
</dbReference>
<sequence>MSGSAGTGTLDGVRAWVLDVDGCLVRTSRAGGAGGAAMPLAGELVDLLHAAGHSVVVCTNASQRPPREYAAHLRDLGIDIADDDFVTAGSAAVDHVVAHHAGARVLVVGDEGIAGPARDRGVELADPGGDLADVVVVGAADTYATRLINAACLAVDAGAPLYTTVDVPWFHGGVGRSVAVSATIAAAVGWATGVRPAVVGKPSAFLAEALGRRLGAPAAATAVVGDATVEVRLARRMGATSVLVLSGAVGPGGLPDLAPDDRPDLALDDVAALHDLLSRTLPMTQGAPS</sequence>
<keyword evidence="2" id="KW-1185">Reference proteome</keyword>
<gene>
    <name evidence="1" type="ORF">GCM10022262_26620</name>
</gene>
<dbReference type="Pfam" id="PF13344">
    <property type="entry name" value="Hydrolase_6"/>
    <property type="match status" value="1"/>
</dbReference>